<sequence>MEFTPVTAKTRGPLLDNGELDLIIATFTITEERKLTYNFSTPYYTDAVGLLVKKDSGYSSLADMDKATIGVAQSATSKDAVGAEAEKLSVTVKFSEFATYPEIKAALDSGRVQAFCVDRSILRGYLDDSTVLLDDKFNPQNYGAASKLENKGLAETVDSLVTGWLADGTISGMISDWNL</sequence>
<comment type="similarity">
    <text evidence="1">Belongs to the bacterial solute-binding protein 3 family.</text>
</comment>
<dbReference type="GO" id="GO:0030288">
    <property type="term" value="C:outer membrane-bounded periplasmic space"/>
    <property type="evidence" value="ECO:0007669"/>
    <property type="project" value="TreeGrafter"/>
</dbReference>
<keyword evidence="3" id="KW-0732">Signal</keyword>
<dbReference type="PANTHER" id="PTHR30085:SF6">
    <property type="entry name" value="ABC TRANSPORTER GLUTAMINE-BINDING PROTEIN GLNH"/>
    <property type="match status" value="1"/>
</dbReference>
<dbReference type="GO" id="GO:0005576">
    <property type="term" value="C:extracellular region"/>
    <property type="evidence" value="ECO:0007669"/>
    <property type="project" value="TreeGrafter"/>
</dbReference>
<dbReference type="SUPFAM" id="SSF53850">
    <property type="entry name" value="Periplasmic binding protein-like II"/>
    <property type="match status" value="1"/>
</dbReference>
<dbReference type="PANTHER" id="PTHR30085">
    <property type="entry name" value="AMINO ACID ABC TRANSPORTER PERMEASE"/>
    <property type="match status" value="1"/>
</dbReference>
<keyword evidence="2" id="KW-0813">Transport</keyword>
<dbReference type="SMART" id="SM00062">
    <property type="entry name" value="PBPb"/>
    <property type="match status" value="1"/>
</dbReference>
<gene>
    <name evidence="5" type="primary">peb1A_7</name>
    <name evidence="5" type="ORF">SDC9_183687</name>
</gene>
<comment type="caution">
    <text evidence="5">The sequence shown here is derived from an EMBL/GenBank/DDBJ whole genome shotgun (WGS) entry which is preliminary data.</text>
</comment>
<dbReference type="GO" id="GO:0006865">
    <property type="term" value="P:amino acid transport"/>
    <property type="evidence" value="ECO:0007669"/>
    <property type="project" value="TreeGrafter"/>
</dbReference>
<dbReference type="Pfam" id="PF00497">
    <property type="entry name" value="SBP_bac_3"/>
    <property type="match status" value="1"/>
</dbReference>
<evidence type="ECO:0000256" key="2">
    <source>
        <dbReference type="ARBA" id="ARBA00022448"/>
    </source>
</evidence>
<proteinExistence type="inferred from homology"/>
<feature type="domain" description="Solute-binding protein family 3/N-terminal" evidence="4">
    <location>
        <begin position="1"/>
        <end position="178"/>
    </location>
</feature>
<reference evidence="5" key="1">
    <citation type="submission" date="2019-08" db="EMBL/GenBank/DDBJ databases">
        <authorList>
            <person name="Kucharzyk K."/>
            <person name="Murdoch R.W."/>
            <person name="Higgins S."/>
            <person name="Loffler F."/>
        </authorList>
    </citation>
    <scope>NUCLEOTIDE SEQUENCE</scope>
</reference>
<evidence type="ECO:0000259" key="4">
    <source>
        <dbReference type="SMART" id="SM00062"/>
    </source>
</evidence>
<name>A0A645HBU1_9ZZZZ</name>
<dbReference type="InterPro" id="IPR051455">
    <property type="entry name" value="Bact_solute-bind_prot3"/>
</dbReference>
<dbReference type="Gene3D" id="3.40.190.10">
    <property type="entry name" value="Periplasmic binding protein-like II"/>
    <property type="match status" value="2"/>
</dbReference>
<dbReference type="EMBL" id="VSSQ01090166">
    <property type="protein sequence ID" value="MPN36180.1"/>
    <property type="molecule type" value="Genomic_DNA"/>
</dbReference>
<dbReference type="AlphaFoldDB" id="A0A645HBU1"/>
<evidence type="ECO:0000256" key="3">
    <source>
        <dbReference type="ARBA" id="ARBA00022729"/>
    </source>
</evidence>
<evidence type="ECO:0000313" key="5">
    <source>
        <dbReference type="EMBL" id="MPN36180.1"/>
    </source>
</evidence>
<accession>A0A645HBU1</accession>
<evidence type="ECO:0000256" key="1">
    <source>
        <dbReference type="ARBA" id="ARBA00010333"/>
    </source>
</evidence>
<dbReference type="InterPro" id="IPR001638">
    <property type="entry name" value="Solute-binding_3/MltF_N"/>
</dbReference>
<organism evidence="5">
    <name type="scientific">bioreactor metagenome</name>
    <dbReference type="NCBI Taxonomy" id="1076179"/>
    <lineage>
        <taxon>unclassified sequences</taxon>
        <taxon>metagenomes</taxon>
        <taxon>ecological metagenomes</taxon>
    </lineage>
</organism>
<protein>
    <submittedName>
        <fullName evidence="5">Major cell-binding factor</fullName>
    </submittedName>
</protein>